<keyword evidence="3" id="KW-1185">Reference proteome</keyword>
<evidence type="ECO:0000256" key="1">
    <source>
        <dbReference type="SAM" id="MobiDB-lite"/>
    </source>
</evidence>
<proteinExistence type="predicted"/>
<dbReference type="EMBL" id="JASCZI010122243">
    <property type="protein sequence ID" value="MED6163990.1"/>
    <property type="molecule type" value="Genomic_DNA"/>
</dbReference>
<feature type="non-terminal residue" evidence="2">
    <location>
        <position position="57"/>
    </location>
</feature>
<reference evidence="2 3" key="1">
    <citation type="journal article" date="2023" name="Plants (Basel)">
        <title>Bridging the Gap: Combining Genomics and Transcriptomics Approaches to Understand Stylosanthes scabra, an Orphan Legume from the Brazilian Caatinga.</title>
        <authorList>
            <person name="Ferreira-Neto J.R.C."/>
            <person name="da Silva M.D."/>
            <person name="Binneck E."/>
            <person name="de Melo N.F."/>
            <person name="da Silva R.H."/>
            <person name="de Melo A.L.T.M."/>
            <person name="Pandolfi V."/>
            <person name="Bustamante F.O."/>
            <person name="Brasileiro-Vidal A.C."/>
            <person name="Benko-Iseppon A.M."/>
        </authorList>
    </citation>
    <scope>NUCLEOTIDE SEQUENCE [LARGE SCALE GENOMIC DNA]</scope>
    <source>
        <tissue evidence="2">Leaves</tissue>
    </source>
</reference>
<dbReference type="Proteomes" id="UP001341840">
    <property type="component" value="Unassembled WGS sequence"/>
</dbReference>
<protein>
    <submittedName>
        <fullName evidence="2">Uncharacterized protein</fullName>
    </submittedName>
</protein>
<feature type="compositionally biased region" description="Basic and acidic residues" evidence="1">
    <location>
        <begin position="34"/>
        <end position="46"/>
    </location>
</feature>
<evidence type="ECO:0000313" key="3">
    <source>
        <dbReference type="Proteomes" id="UP001341840"/>
    </source>
</evidence>
<accession>A0ABU6UTY9</accession>
<feature type="compositionally biased region" description="Basic residues" evidence="1">
    <location>
        <begin position="47"/>
        <end position="57"/>
    </location>
</feature>
<comment type="caution">
    <text evidence="2">The sequence shown here is derived from an EMBL/GenBank/DDBJ whole genome shotgun (WGS) entry which is preliminary data.</text>
</comment>
<feature type="region of interest" description="Disordered" evidence="1">
    <location>
        <begin position="1"/>
        <end position="57"/>
    </location>
</feature>
<name>A0ABU6UTY9_9FABA</name>
<sequence length="57" mass="6617">MWVLGATQRSRRDERWLDGGNDNTELVVGFLGESEGRKKREREKGLGKRRRSEGKKT</sequence>
<evidence type="ECO:0000313" key="2">
    <source>
        <dbReference type="EMBL" id="MED6163990.1"/>
    </source>
</evidence>
<organism evidence="2 3">
    <name type="scientific">Stylosanthes scabra</name>
    <dbReference type="NCBI Taxonomy" id="79078"/>
    <lineage>
        <taxon>Eukaryota</taxon>
        <taxon>Viridiplantae</taxon>
        <taxon>Streptophyta</taxon>
        <taxon>Embryophyta</taxon>
        <taxon>Tracheophyta</taxon>
        <taxon>Spermatophyta</taxon>
        <taxon>Magnoliopsida</taxon>
        <taxon>eudicotyledons</taxon>
        <taxon>Gunneridae</taxon>
        <taxon>Pentapetalae</taxon>
        <taxon>rosids</taxon>
        <taxon>fabids</taxon>
        <taxon>Fabales</taxon>
        <taxon>Fabaceae</taxon>
        <taxon>Papilionoideae</taxon>
        <taxon>50 kb inversion clade</taxon>
        <taxon>dalbergioids sensu lato</taxon>
        <taxon>Dalbergieae</taxon>
        <taxon>Pterocarpus clade</taxon>
        <taxon>Stylosanthes</taxon>
    </lineage>
</organism>
<gene>
    <name evidence="2" type="ORF">PIB30_085253</name>
</gene>